<proteinExistence type="predicted"/>
<evidence type="ECO:0000256" key="1">
    <source>
        <dbReference type="SAM" id="SignalP"/>
    </source>
</evidence>
<feature type="domain" description="SLH" evidence="2">
    <location>
        <begin position="461"/>
        <end position="521"/>
    </location>
</feature>
<feature type="domain" description="SLH" evidence="2">
    <location>
        <begin position="593"/>
        <end position="653"/>
    </location>
</feature>
<dbReference type="InterPro" id="IPR001119">
    <property type="entry name" value="SLH_dom"/>
</dbReference>
<dbReference type="InterPro" id="IPR051465">
    <property type="entry name" value="Cell_Envelope_Struct_Comp"/>
</dbReference>
<reference evidence="3 4" key="1">
    <citation type="submission" date="2023-06" db="EMBL/GenBank/DDBJ databases">
        <title>Sporosarcina sp. nov., isolated from Korean traditional fermented seafood 'Jeotgal'.</title>
        <authorList>
            <person name="Yang A.I."/>
            <person name="Shin N.-R."/>
        </authorList>
    </citation>
    <scope>NUCLEOTIDE SEQUENCE [LARGE SCALE GENOMIC DNA]</scope>
    <source>
        <strain evidence="3 4">KCTC43456</strain>
    </source>
</reference>
<dbReference type="Pfam" id="PF00395">
    <property type="entry name" value="SLH"/>
    <property type="match status" value="3"/>
</dbReference>
<dbReference type="PROSITE" id="PS51272">
    <property type="entry name" value="SLH"/>
    <property type="match status" value="3"/>
</dbReference>
<keyword evidence="1" id="KW-0732">Signal</keyword>
<gene>
    <name evidence="3" type="ORF">QTL97_05205</name>
</gene>
<evidence type="ECO:0000259" key="2">
    <source>
        <dbReference type="PROSITE" id="PS51272"/>
    </source>
</evidence>
<name>A0AAW9A574_9BACL</name>
<dbReference type="AlphaFoldDB" id="A0AAW9A574"/>
<feature type="signal peptide" evidence="1">
    <location>
        <begin position="1"/>
        <end position="33"/>
    </location>
</feature>
<accession>A0AAW9A574</accession>
<protein>
    <submittedName>
        <fullName evidence="3">S-layer homology domain-containing protein</fullName>
    </submittedName>
</protein>
<keyword evidence="4" id="KW-1185">Reference proteome</keyword>
<dbReference type="PANTHER" id="PTHR43308:SF5">
    <property type="entry name" value="S-LAYER PROTEIN _ PEPTIDOGLYCAN ENDO-BETA-N-ACETYLGLUCOSAMINIDASE"/>
    <property type="match status" value="1"/>
</dbReference>
<dbReference type="EMBL" id="JAUBDJ010000002">
    <property type="protein sequence ID" value="MDW0116322.1"/>
    <property type="molecule type" value="Genomic_DNA"/>
</dbReference>
<dbReference type="Proteomes" id="UP001271648">
    <property type="component" value="Unassembled WGS sequence"/>
</dbReference>
<dbReference type="PANTHER" id="PTHR43308">
    <property type="entry name" value="OUTER MEMBRANE PROTEIN ALPHA-RELATED"/>
    <property type="match status" value="1"/>
</dbReference>
<feature type="chain" id="PRO_5043443436" evidence="1">
    <location>
        <begin position="34"/>
        <end position="653"/>
    </location>
</feature>
<evidence type="ECO:0000313" key="4">
    <source>
        <dbReference type="Proteomes" id="UP001271648"/>
    </source>
</evidence>
<organism evidence="3 4">
    <name type="scientific">Sporosarcina thermotolerans</name>
    <dbReference type="NCBI Taxonomy" id="633404"/>
    <lineage>
        <taxon>Bacteria</taxon>
        <taxon>Bacillati</taxon>
        <taxon>Bacillota</taxon>
        <taxon>Bacilli</taxon>
        <taxon>Bacillales</taxon>
        <taxon>Caryophanaceae</taxon>
        <taxon>Sporosarcina</taxon>
    </lineage>
</organism>
<sequence length="653" mass="69547">MTTKNTSSKVLKATMIGAVALTPVLAVGATANAADSKPLGAAAQKKVNDLISNLNKAFDKLKSKDANAEVLLREAHLEIKKQLAAGDFTKDILNYPNDESSIKVVNALLEFLANSTTAVEMGDAFDTLTETVSDADLKAAFDQESYKGDLRDLFVEYLVDVQTKVLSTMDTTKGSQADNFIDALFGVYHANTDYTPIKDGVNYAVKKLQVGLALNEIVSSEEITQAHKDAFKALAKEYKTVLTPPEVITPPGVVIPPTPPTTGDNAVEVDGSTIGSNPQATIDAIEKADKVDQLVVKVQAGTTVADIPATILNALSKKNSNAVVVLQFGDVAYELPANAFDLAAIAKDLDVASAELKLNVSVTKVDNPLAGKAAYKVLADAFDFNVSVVAPGGKSQVLNVFPTPIKRSVPAASELNPLTTVGVTVDANGNVTAVPTYVTEGKKSANLYRSTNSVYTLIEHSKSFTDITAGTSWAEEYVNPLASRMVVNGVTATEYAPTKVITRGEFAAILSRGLGIVAMDKSANVFADVSTSQAFNKNGEIAAVVEAGIVAGFTDGSFRPYEEITRDQAAIMISRAIDYVGADKVTFDTKKALTAFKDNKEIGAASRKHVERVYQAGLLDGYLDDTFRPNADANRAQMAKIIYNFLAEIKFIN</sequence>
<dbReference type="RefSeq" id="WP_317940367.1">
    <property type="nucleotide sequence ID" value="NZ_JAUBDJ010000002.1"/>
</dbReference>
<feature type="domain" description="SLH" evidence="2">
    <location>
        <begin position="522"/>
        <end position="587"/>
    </location>
</feature>
<evidence type="ECO:0000313" key="3">
    <source>
        <dbReference type="EMBL" id="MDW0116322.1"/>
    </source>
</evidence>
<comment type="caution">
    <text evidence="3">The sequence shown here is derived from an EMBL/GenBank/DDBJ whole genome shotgun (WGS) entry which is preliminary data.</text>
</comment>